<feature type="coiled-coil region" evidence="1">
    <location>
        <begin position="6"/>
        <end position="50"/>
    </location>
</feature>
<dbReference type="InterPro" id="IPR008702">
    <property type="entry name" value="NPV_P10"/>
</dbReference>
<dbReference type="EMBL" id="KR011718">
    <property type="protein sequence ID" value="AKR17400.1"/>
    <property type="molecule type" value="Genomic_DNA"/>
</dbReference>
<keyword evidence="4" id="KW-1185">Reference proteome</keyword>
<feature type="region of interest" description="Disordered" evidence="2">
    <location>
        <begin position="63"/>
        <end position="84"/>
    </location>
</feature>
<organism evidence="3 4">
    <name type="scientific">Mocis latipes granulovirus</name>
    <dbReference type="NCBI Taxonomy" id="2072024"/>
    <lineage>
        <taxon>Viruses</taxon>
        <taxon>Viruses incertae sedis</taxon>
        <taxon>Naldaviricetes</taxon>
        <taxon>Lefavirales</taxon>
        <taxon>Baculoviridae</taxon>
        <taxon>Betabaculovirus</taxon>
        <taxon>Betabaculovirus molatipedis</taxon>
    </lineage>
</organism>
<dbReference type="Pfam" id="PF05531">
    <property type="entry name" value="NPV_P10"/>
    <property type="match status" value="1"/>
</dbReference>
<dbReference type="OrthoDB" id="26023at10239"/>
<evidence type="ECO:0000256" key="1">
    <source>
        <dbReference type="SAM" id="Coils"/>
    </source>
</evidence>
<sequence length="84" mass="8998">MSQNILVLIRNDIAEVSQKIDNLAANLPNVDEINEKLDAQTAAVQNVQTDVTSANSKLDEIASILNPTNPDGSANNKKKALNAK</sequence>
<accession>A0A162GV82</accession>
<proteinExistence type="predicted"/>
<evidence type="ECO:0000313" key="4">
    <source>
        <dbReference type="Proteomes" id="UP000202962"/>
    </source>
</evidence>
<name>A0A162GV82_9BBAC</name>
<dbReference type="KEGG" id="vg:27429734"/>
<dbReference type="GO" id="GO:0039679">
    <property type="term" value="C:viral occlusion body"/>
    <property type="evidence" value="ECO:0007669"/>
    <property type="project" value="InterPro"/>
</dbReference>
<dbReference type="Proteomes" id="UP000202962">
    <property type="component" value="Segment"/>
</dbReference>
<evidence type="ECO:0000313" key="3">
    <source>
        <dbReference type="EMBL" id="AKR17400.1"/>
    </source>
</evidence>
<evidence type="ECO:0000256" key="2">
    <source>
        <dbReference type="SAM" id="MobiDB-lite"/>
    </source>
</evidence>
<protein>
    <submittedName>
        <fullName evidence="3">P10</fullName>
    </submittedName>
</protein>
<reference evidence="3 4" key="1">
    <citation type="submission" date="2015-03" db="EMBL/GenBank/DDBJ databases">
        <title>The complete genome sequence of Mocis sp. granulovirus.</title>
        <authorList>
            <person name="Ardisson-Araujo D.M.P."/>
            <person name="Melo F.L."/>
            <person name="Sosa-Gomez D.R."/>
            <person name="Ribeiro B.M."/>
        </authorList>
    </citation>
    <scope>NUCLEOTIDE SEQUENCE [LARGE SCALE GENOMIC DNA]</scope>
    <source>
        <strain evidence="3">Southern Brazil</strain>
    </source>
</reference>
<keyword evidence="1" id="KW-0175">Coiled coil</keyword>